<protein>
    <submittedName>
        <fullName evidence="4">Tetratricopeptide repeat protein</fullName>
    </submittedName>
</protein>
<dbReference type="Gene3D" id="1.25.40.10">
    <property type="entry name" value="Tetratricopeptide repeat domain"/>
    <property type="match status" value="1"/>
</dbReference>
<keyword evidence="1" id="KW-0677">Repeat</keyword>
<evidence type="ECO:0000256" key="1">
    <source>
        <dbReference type="ARBA" id="ARBA00022737"/>
    </source>
</evidence>
<dbReference type="PROSITE" id="PS50293">
    <property type="entry name" value="TPR_REGION"/>
    <property type="match status" value="2"/>
</dbReference>
<gene>
    <name evidence="4" type="ORF">IXB28_10770</name>
</gene>
<evidence type="ECO:0000313" key="5">
    <source>
        <dbReference type="Proteomes" id="UP001196661"/>
    </source>
</evidence>
<proteinExistence type="predicted"/>
<keyword evidence="5" id="KW-1185">Reference proteome</keyword>
<feature type="repeat" description="TPR" evidence="3">
    <location>
        <begin position="40"/>
        <end position="73"/>
    </location>
</feature>
<reference evidence="4 5" key="1">
    <citation type="journal article" date="2021" name="Mar. Drugs">
        <title>Genome Reduction and Secondary Metabolism of the Marine Sponge-Associated Cyanobacterium Leptothoe.</title>
        <authorList>
            <person name="Konstantinou D."/>
            <person name="Popin R.V."/>
            <person name="Fewer D.P."/>
            <person name="Sivonen K."/>
            <person name="Gkelis S."/>
        </authorList>
    </citation>
    <scope>NUCLEOTIDE SEQUENCE [LARGE SCALE GENOMIC DNA]</scope>
    <source>
        <strain evidence="4 5">TAU-MAC 1615</strain>
    </source>
</reference>
<evidence type="ECO:0000256" key="2">
    <source>
        <dbReference type="ARBA" id="ARBA00022803"/>
    </source>
</evidence>
<dbReference type="PROSITE" id="PS50005">
    <property type="entry name" value="TPR"/>
    <property type="match status" value="2"/>
</dbReference>
<accession>A0ABS5Y4B9</accession>
<sequence length="184" mass="20723">LNPEYATAYNNLGIAYSDLKRHDEAITAFNDGLKIDPQYTYAHTQLGNLYREQKQYDKALSAYKKLAELSPESAYSFTEVGLTHALQNQIDQAHIAWQTALPLFEDDDWDNLHKALYTLALGHTETAFQQLDQILQTEVRPKAIDAVLIDADVLSQCPTPPARLDDFIAKLKAIETPNTEQDAD</sequence>
<dbReference type="PANTHER" id="PTHR44943">
    <property type="entry name" value="CELLULOSE SYNTHASE OPERON PROTEIN C"/>
    <property type="match status" value="1"/>
</dbReference>
<dbReference type="SMART" id="SM00028">
    <property type="entry name" value="TPR"/>
    <property type="match status" value="3"/>
</dbReference>
<comment type="caution">
    <text evidence="4">The sequence shown here is derived from an EMBL/GenBank/DDBJ whole genome shotgun (WGS) entry which is preliminary data.</text>
</comment>
<evidence type="ECO:0000256" key="3">
    <source>
        <dbReference type="PROSITE-ProRule" id="PRU00339"/>
    </source>
</evidence>
<dbReference type="EMBL" id="JADOER010000009">
    <property type="protein sequence ID" value="MBT9312690.1"/>
    <property type="molecule type" value="Genomic_DNA"/>
</dbReference>
<dbReference type="Pfam" id="PF00515">
    <property type="entry name" value="TPR_1"/>
    <property type="match status" value="2"/>
</dbReference>
<dbReference type="SUPFAM" id="SSF48452">
    <property type="entry name" value="TPR-like"/>
    <property type="match status" value="1"/>
</dbReference>
<evidence type="ECO:0000313" key="4">
    <source>
        <dbReference type="EMBL" id="MBT9312690.1"/>
    </source>
</evidence>
<dbReference type="InterPro" id="IPR051685">
    <property type="entry name" value="Ycf3/AcsC/BcsC/TPR_MFPF"/>
</dbReference>
<dbReference type="Proteomes" id="UP001196661">
    <property type="component" value="Unassembled WGS sequence"/>
</dbReference>
<feature type="non-terminal residue" evidence="4">
    <location>
        <position position="1"/>
    </location>
</feature>
<dbReference type="PANTHER" id="PTHR44943:SF8">
    <property type="entry name" value="TPR REPEAT-CONTAINING PROTEIN MJ0263"/>
    <property type="match status" value="1"/>
</dbReference>
<dbReference type="RefSeq" id="WP_215618582.1">
    <property type="nucleotide sequence ID" value="NZ_JADOER010000009.1"/>
</dbReference>
<dbReference type="InterPro" id="IPR019734">
    <property type="entry name" value="TPR_rpt"/>
</dbReference>
<name>A0ABS5Y4B9_9CYAN</name>
<organism evidence="4 5">
    <name type="scientific">Leptothoe kymatousa TAU-MAC 1615</name>
    <dbReference type="NCBI Taxonomy" id="2364775"/>
    <lineage>
        <taxon>Bacteria</taxon>
        <taxon>Bacillati</taxon>
        <taxon>Cyanobacteriota</taxon>
        <taxon>Cyanophyceae</taxon>
        <taxon>Nodosilineales</taxon>
        <taxon>Cymatolegaceae</taxon>
        <taxon>Leptothoe</taxon>
        <taxon>Leptothoe kymatousa</taxon>
    </lineage>
</organism>
<keyword evidence="2 3" id="KW-0802">TPR repeat</keyword>
<feature type="repeat" description="TPR" evidence="3">
    <location>
        <begin position="6"/>
        <end position="39"/>
    </location>
</feature>
<dbReference type="InterPro" id="IPR011990">
    <property type="entry name" value="TPR-like_helical_dom_sf"/>
</dbReference>